<evidence type="ECO:0000313" key="3">
    <source>
        <dbReference type="EMBL" id="QEL57871.1"/>
    </source>
</evidence>
<dbReference type="Proteomes" id="UP000322079">
    <property type="component" value="Chromosome"/>
</dbReference>
<evidence type="ECO:0000313" key="4">
    <source>
        <dbReference type="Proteomes" id="UP000322079"/>
    </source>
</evidence>
<name>A0A5C1DMG3_9NEIS</name>
<dbReference type="PANTHER" id="PTHR38834:SF3">
    <property type="entry name" value="SOLUTE-BINDING PROTEIN FAMILY 3_N-TERMINAL DOMAIN-CONTAINING PROTEIN"/>
    <property type="match status" value="1"/>
</dbReference>
<dbReference type="SUPFAM" id="SSF53850">
    <property type="entry name" value="Periplasmic binding protein-like II"/>
    <property type="match status" value="1"/>
</dbReference>
<dbReference type="EMBL" id="CP043473">
    <property type="protein sequence ID" value="QEL57871.1"/>
    <property type="molecule type" value="Genomic_DNA"/>
</dbReference>
<proteinExistence type="predicted"/>
<keyword evidence="1" id="KW-0732">Signal</keyword>
<dbReference type="KEGG" id="chrm:FYK34_10770"/>
<protein>
    <submittedName>
        <fullName evidence="3">Amino acid ABC transporter substrate-binding protein</fullName>
    </submittedName>
</protein>
<feature type="signal peptide" evidence="1">
    <location>
        <begin position="1"/>
        <end position="18"/>
    </location>
</feature>
<feature type="domain" description="Solute-binding protein family 3/N-terminal" evidence="2">
    <location>
        <begin position="20"/>
        <end position="243"/>
    </location>
</feature>
<dbReference type="InterPro" id="IPR001638">
    <property type="entry name" value="Solute-binding_3/MltF_N"/>
</dbReference>
<sequence length="243" mass="27232">MLGWAIVLCSLLSAPARADKLLAYTEDVPPLNYLENGRVKGFGTELLELVAKEAGFDLRVEVLPWLRAYAQVKNTPGSLLFTLVRTPERENQFLWVGPISPRRIYLYRLAERRDIHVAAPVDLARYRNGALAGSAAAKQLAEMGLSSDSLDIGHSDTSDLQKLVLGRVDTVAMLDWAMAWQLRQLHLPADTVAPAWLLDGKQQYWFALNLNSPQGWDKRLQAALDRVGADGRLRAIQRRYLND</sequence>
<gene>
    <name evidence="3" type="ORF">FYK34_10770</name>
</gene>
<dbReference type="PANTHER" id="PTHR38834">
    <property type="entry name" value="PERIPLASMIC SUBSTRATE BINDING PROTEIN FAMILY 3"/>
    <property type="match status" value="1"/>
</dbReference>
<dbReference type="SMART" id="SM00062">
    <property type="entry name" value="PBPb"/>
    <property type="match status" value="1"/>
</dbReference>
<organism evidence="3 4">
    <name type="scientific">Chromobacterium paludis</name>
    <dbReference type="NCBI Taxonomy" id="2605945"/>
    <lineage>
        <taxon>Bacteria</taxon>
        <taxon>Pseudomonadati</taxon>
        <taxon>Pseudomonadota</taxon>
        <taxon>Betaproteobacteria</taxon>
        <taxon>Neisseriales</taxon>
        <taxon>Chromobacteriaceae</taxon>
        <taxon>Chromobacterium</taxon>
    </lineage>
</organism>
<feature type="chain" id="PRO_5022798024" evidence="1">
    <location>
        <begin position="19"/>
        <end position="243"/>
    </location>
</feature>
<reference evidence="3 4" key="1">
    <citation type="submission" date="2019-08" db="EMBL/GenBank/DDBJ databases">
        <title>Chromobacterium paludis, a novel bacterium isolated from a Maryland marsh pond.</title>
        <authorList>
            <person name="Blackburn M.B."/>
            <person name="Gundersen-Rindal D.E."/>
        </authorList>
    </citation>
    <scope>NUCLEOTIDE SEQUENCE [LARGE SCALE GENOMIC DNA]</scope>
    <source>
        <strain evidence="4">IIBBL 257-1</strain>
    </source>
</reference>
<evidence type="ECO:0000256" key="1">
    <source>
        <dbReference type="SAM" id="SignalP"/>
    </source>
</evidence>
<accession>A0A5C1DMG3</accession>
<dbReference type="Pfam" id="PF00497">
    <property type="entry name" value="SBP_bac_3"/>
    <property type="match status" value="1"/>
</dbReference>
<keyword evidence="4" id="KW-1185">Reference proteome</keyword>
<dbReference type="AlphaFoldDB" id="A0A5C1DMG3"/>
<dbReference type="Gene3D" id="3.40.190.10">
    <property type="entry name" value="Periplasmic binding protein-like II"/>
    <property type="match status" value="2"/>
</dbReference>
<evidence type="ECO:0000259" key="2">
    <source>
        <dbReference type="SMART" id="SM00062"/>
    </source>
</evidence>